<evidence type="ECO:0000256" key="16">
    <source>
        <dbReference type="SAM" id="Phobius"/>
    </source>
</evidence>
<evidence type="ECO:0000256" key="13">
    <source>
        <dbReference type="PIRSR" id="PIRSR602403-1"/>
    </source>
</evidence>
<comment type="function">
    <text evidence="2">May be involved in the metabolism of insect hormones and in the breakdown of synthetic insecticides.</text>
</comment>
<gene>
    <name evidence="17" type="ORF">V5799_000665</name>
</gene>
<accession>A0AAQ4D2E6</accession>
<dbReference type="InterPro" id="IPR002403">
    <property type="entry name" value="Cyt_P450_E_grp-IV"/>
</dbReference>
<reference evidence="17 18" key="1">
    <citation type="journal article" date="2023" name="Arcadia Sci">
        <title>De novo assembly of a long-read Amblyomma americanum tick genome.</title>
        <authorList>
            <person name="Chou S."/>
            <person name="Poskanzer K.E."/>
            <person name="Rollins M."/>
            <person name="Thuy-Boun P.S."/>
        </authorList>
    </citation>
    <scope>NUCLEOTIDE SEQUENCE [LARGE SCALE GENOMIC DNA]</scope>
    <source>
        <strain evidence="17">F_SG_1</strain>
        <tissue evidence="17">Salivary glands</tissue>
    </source>
</reference>
<dbReference type="PROSITE" id="PS00086">
    <property type="entry name" value="CYTOCHROME_P450"/>
    <property type="match status" value="1"/>
</dbReference>
<feature type="transmembrane region" description="Helical" evidence="16">
    <location>
        <begin position="6"/>
        <end position="25"/>
    </location>
</feature>
<feature type="binding site" description="axial binding residue" evidence="13">
    <location>
        <position position="413"/>
    </location>
    <ligand>
        <name>heme</name>
        <dbReference type="ChEBI" id="CHEBI:30413"/>
    </ligand>
    <ligandPart>
        <name>Fe</name>
        <dbReference type="ChEBI" id="CHEBI:18248"/>
    </ligandPart>
</feature>
<dbReference type="PANTHER" id="PTHR24302">
    <property type="entry name" value="CYTOCHROME P450 FAMILY 3"/>
    <property type="match status" value="1"/>
</dbReference>
<dbReference type="InterPro" id="IPR017972">
    <property type="entry name" value="Cyt_P450_CS"/>
</dbReference>
<dbReference type="PRINTS" id="PR00465">
    <property type="entry name" value="EP450IV"/>
</dbReference>
<dbReference type="Pfam" id="PF00067">
    <property type="entry name" value="p450"/>
    <property type="match status" value="1"/>
</dbReference>
<keyword evidence="10 13" id="KW-0408">Iron</keyword>
<keyword evidence="6 13" id="KW-0349">Heme</keyword>
<evidence type="ECO:0000256" key="4">
    <source>
        <dbReference type="ARBA" id="ARBA00004406"/>
    </source>
</evidence>
<evidence type="ECO:0000256" key="11">
    <source>
        <dbReference type="ARBA" id="ARBA00023033"/>
    </source>
</evidence>
<evidence type="ECO:0000256" key="5">
    <source>
        <dbReference type="ARBA" id="ARBA00010617"/>
    </source>
</evidence>
<comment type="similarity">
    <text evidence="5 14">Belongs to the cytochrome P450 family.</text>
</comment>
<evidence type="ECO:0000256" key="2">
    <source>
        <dbReference type="ARBA" id="ARBA00003690"/>
    </source>
</evidence>
<evidence type="ECO:0000256" key="1">
    <source>
        <dbReference type="ARBA" id="ARBA00001971"/>
    </source>
</evidence>
<dbReference type="Proteomes" id="UP001321473">
    <property type="component" value="Unassembled WGS sequence"/>
</dbReference>
<proteinExistence type="inferred from homology"/>
<name>A0AAQ4D2E6_AMBAM</name>
<keyword evidence="7 13" id="KW-0479">Metal-binding</keyword>
<evidence type="ECO:0000256" key="14">
    <source>
        <dbReference type="RuleBase" id="RU000461"/>
    </source>
</evidence>
<dbReference type="Gene3D" id="1.10.630.10">
    <property type="entry name" value="Cytochrome P450"/>
    <property type="match status" value="1"/>
</dbReference>
<dbReference type="InterPro" id="IPR050705">
    <property type="entry name" value="Cytochrome_P450_3A"/>
</dbReference>
<evidence type="ECO:0008006" key="19">
    <source>
        <dbReference type="Google" id="ProtNLM"/>
    </source>
</evidence>
<keyword evidence="8" id="KW-0256">Endoplasmic reticulum</keyword>
<keyword evidence="16" id="KW-0472">Membrane</keyword>
<dbReference type="FunFam" id="1.10.630.10:FF:000182">
    <property type="entry name" value="Cytochrome P450 3A4"/>
    <property type="match status" value="1"/>
</dbReference>
<dbReference type="GO" id="GO:0005789">
    <property type="term" value="C:endoplasmic reticulum membrane"/>
    <property type="evidence" value="ECO:0007669"/>
    <property type="project" value="UniProtKB-SubCell"/>
</dbReference>
<evidence type="ECO:0000256" key="15">
    <source>
        <dbReference type="SAM" id="MobiDB-lite"/>
    </source>
</evidence>
<evidence type="ECO:0000256" key="6">
    <source>
        <dbReference type="ARBA" id="ARBA00022617"/>
    </source>
</evidence>
<evidence type="ECO:0000256" key="7">
    <source>
        <dbReference type="ARBA" id="ARBA00022723"/>
    </source>
</evidence>
<keyword evidence="16" id="KW-0812">Transmembrane</keyword>
<dbReference type="EMBL" id="JARKHS020036065">
    <property type="protein sequence ID" value="KAK8756636.1"/>
    <property type="molecule type" value="Genomic_DNA"/>
</dbReference>
<evidence type="ECO:0000256" key="9">
    <source>
        <dbReference type="ARBA" id="ARBA00023002"/>
    </source>
</evidence>
<organism evidence="17 18">
    <name type="scientific">Amblyomma americanum</name>
    <name type="common">Lone star tick</name>
    <dbReference type="NCBI Taxonomy" id="6943"/>
    <lineage>
        <taxon>Eukaryota</taxon>
        <taxon>Metazoa</taxon>
        <taxon>Ecdysozoa</taxon>
        <taxon>Arthropoda</taxon>
        <taxon>Chelicerata</taxon>
        <taxon>Arachnida</taxon>
        <taxon>Acari</taxon>
        <taxon>Parasitiformes</taxon>
        <taxon>Ixodida</taxon>
        <taxon>Ixodoidea</taxon>
        <taxon>Ixodidae</taxon>
        <taxon>Amblyomminae</taxon>
        <taxon>Amblyomma</taxon>
    </lineage>
</organism>
<keyword evidence="18" id="KW-1185">Reference proteome</keyword>
<dbReference type="PRINTS" id="PR00385">
    <property type="entry name" value="P450"/>
</dbReference>
<keyword evidence="16" id="KW-1133">Transmembrane helix</keyword>
<keyword evidence="8" id="KW-0492">Microsome</keyword>
<dbReference type="GO" id="GO:0016705">
    <property type="term" value="F:oxidoreductase activity, acting on paired donors, with incorporation or reduction of molecular oxygen"/>
    <property type="evidence" value="ECO:0007669"/>
    <property type="project" value="InterPro"/>
</dbReference>
<dbReference type="GO" id="GO:0008395">
    <property type="term" value="F:steroid hydroxylase activity"/>
    <property type="evidence" value="ECO:0007669"/>
    <property type="project" value="TreeGrafter"/>
</dbReference>
<dbReference type="InterPro" id="IPR036396">
    <property type="entry name" value="Cyt_P450_sf"/>
</dbReference>
<comment type="function">
    <text evidence="12">Cytochromes P450 are a group of heme-thiolate monooxygenases. They oxidize a variety of structurally unrelated compounds, including steroids, fatty acids, and xenobiotics.</text>
</comment>
<dbReference type="InterPro" id="IPR001128">
    <property type="entry name" value="Cyt_P450"/>
</dbReference>
<dbReference type="GO" id="GO:0020037">
    <property type="term" value="F:heme binding"/>
    <property type="evidence" value="ECO:0007669"/>
    <property type="project" value="InterPro"/>
</dbReference>
<evidence type="ECO:0000256" key="10">
    <source>
        <dbReference type="ARBA" id="ARBA00023004"/>
    </source>
</evidence>
<evidence type="ECO:0000256" key="8">
    <source>
        <dbReference type="ARBA" id="ARBA00022848"/>
    </source>
</evidence>
<keyword evidence="9 14" id="KW-0560">Oxidoreductase</keyword>
<protein>
    <recommendedName>
        <fullName evidence="19">Cytochrome</fullName>
    </recommendedName>
</protein>
<keyword evidence="11 14" id="KW-0503">Monooxygenase</keyword>
<dbReference type="SUPFAM" id="SSF48264">
    <property type="entry name" value="Cytochrome P450"/>
    <property type="match status" value="1"/>
</dbReference>
<evidence type="ECO:0000256" key="3">
    <source>
        <dbReference type="ARBA" id="ARBA00004174"/>
    </source>
</evidence>
<feature type="region of interest" description="Disordered" evidence="15">
    <location>
        <begin position="230"/>
        <end position="252"/>
    </location>
</feature>
<comment type="subcellular location">
    <subcellularLocation>
        <location evidence="4">Endoplasmic reticulum membrane</location>
        <topology evidence="4">Peripheral membrane protein</topology>
    </subcellularLocation>
    <subcellularLocation>
        <location evidence="3">Microsome membrane</location>
        <topology evidence="3">Peripheral membrane protein</topology>
    </subcellularLocation>
</comment>
<evidence type="ECO:0000313" key="17">
    <source>
        <dbReference type="EMBL" id="KAK8756636.1"/>
    </source>
</evidence>
<dbReference type="PANTHER" id="PTHR24302:SF15">
    <property type="entry name" value="FATTY-ACID PEROXYGENASE"/>
    <property type="match status" value="1"/>
</dbReference>
<comment type="cofactor">
    <cofactor evidence="1 13">
        <name>heme</name>
        <dbReference type="ChEBI" id="CHEBI:30413"/>
    </cofactor>
</comment>
<comment type="caution">
    <text evidence="17">The sequence shown here is derived from an EMBL/GenBank/DDBJ whole genome shotgun (WGS) entry which is preliminary data.</text>
</comment>
<evidence type="ECO:0000313" key="18">
    <source>
        <dbReference type="Proteomes" id="UP001321473"/>
    </source>
</evidence>
<dbReference type="AlphaFoldDB" id="A0AAQ4D2E6"/>
<sequence>MSILSFVALSDWFLLAVVLASLLYIRATQYRAYWKSQNLVHEKLSLFFGPQLKHLFKPFHIVDQELYKKHGRLFGSFEDGKPVLYVAQPDLIKKQKMQAIIDSCAALLSKRLKGVARESQDIDLKGFFGQYTFNSVAKCSFGANLPPNSPEEKSMIEGAKCALFVRITPFIVLKALLVKLSQAFHERFFNPEAFNFYKHATLNIIQKREKNKIKNEDFLQIMLNAKEASRIHSEPSRHSVLSPEEESSPLKPENVKNLTEDEALAQCVLFFLAGQDATSSTLSLVTYMLALNPGVQDKLHAEVDECFRKHGNTPSYDEISKLPYLDCVVSEALRLMPTATRLERAPTEDYVLGDTGIKVPRDCSIVIPIYAMHNDPDFFPEPDVFNPDRFSKENVGSIGPYTYLPFGAGPRNCIGMRFAMQILKTGLLHAVHSAQFVRCPRTKVTPEFQAGFGLLQAKELFVGIRERNNYMEDSSSIPPHPKLTEEH</sequence>
<evidence type="ECO:0000256" key="12">
    <source>
        <dbReference type="ARBA" id="ARBA00043906"/>
    </source>
</evidence>
<dbReference type="GO" id="GO:0005506">
    <property type="term" value="F:iron ion binding"/>
    <property type="evidence" value="ECO:0007669"/>
    <property type="project" value="InterPro"/>
</dbReference>